<dbReference type="EMBL" id="CM004403">
    <property type="protein sequence ID" value="KAG8634922.1"/>
    <property type="molecule type" value="Genomic_DNA"/>
</dbReference>
<dbReference type="Proteomes" id="UP000091857">
    <property type="component" value="Chromosome 17"/>
</dbReference>
<evidence type="ECO:0000313" key="1">
    <source>
        <dbReference type="EMBL" id="KAG8634922.1"/>
    </source>
</evidence>
<sequence length="387" mass="43718">MFRLVSKFPNNRSMIDSTACYVRYIGTLTSVDSATSSKPLSVTLSYLTNTCGLSPHRAATVSKRVLIRSTDKADLVLQLLRANGFTKTQITTIISNVPHLILADPKKTLQHKIAYFESLGIAGPELRNIMCVHTGILKVSLKKRILPTIDYLRVLLKTDEDAIFVFKRFPPIIACGAEVISSNICTLRALGVPEPSIRRLIVTWPRSLSFRVDIFGDAIREAKELGCEPTSKSFIYALNSIVSMSKSKWESKRKVLMSFGWSERDFLMAFRASPFFMTASEKKMKQSMEFYLTKACLQLTDLVRRPLLFKISLERTVIPRCSVLEVLMSKGLINKNVDVVLALSMTRKRFEDKFLACFKEDCPELIQAYYAKTFQGFGKKCLSIKSL</sequence>
<keyword evidence="2" id="KW-1185">Reference proteome</keyword>
<accession>A0ACB7G3W0</accession>
<gene>
    <name evidence="1" type="ORF">MANES_17G105200v8</name>
</gene>
<organism evidence="1 2">
    <name type="scientific">Manihot esculenta</name>
    <name type="common">Cassava</name>
    <name type="synonym">Jatropha manihot</name>
    <dbReference type="NCBI Taxonomy" id="3983"/>
    <lineage>
        <taxon>Eukaryota</taxon>
        <taxon>Viridiplantae</taxon>
        <taxon>Streptophyta</taxon>
        <taxon>Embryophyta</taxon>
        <taxon>Tracheophyta</taxon>
        <taxon>Spermatophyta</taxon>
        <taxon>Magnoliopsida</taxon>
        <taxon>eudicotyledons</taxon>
        <taxon>Gunneridae</taxon>
        <taxon>Pentapetalae</taxon>
        <taxon>rosids</taxon>
        <taxon>fabids</taxon>
        <taxon>Malpighiales</taxon>
        <taxon>Euphorbiaceae</taxon>
        <taxon>Crotonoideae</taxon>
        <taxon>Manihoteae</taxon>
        <taxon>Manihot</taxon>
    </lineage>
</organism>
<comment type="caution">
    <text evidence="1">The sequence shown here is derived from an EMBL/GenBank/DDBJ whole genome shotgun (WGS) entry which is preliminary data.</text>
</comment>
<name>A0ACB7G3W0_MANES</name>
<evidence type="ECO:0000313" key="2">
    <source>
        <dbReference type="Proteomes" id="UP000091857"/>
    </source>
</evidence>
<reference evidence="2" key="1">
    <citation type="journal article" date="2016" name="Nat. Biotechnol.">
        <title>Sequencing wild and cultivated cassava and related species reveals extensive interspecific hybridization and genetic diversity.</title>
        <authorList>
            <person name="Bredeson J.V."/>
            <person name="Lyons J.B."/>
            <person name="Prochnik S.E."/>
            <person name="Wu G.A."/>
            <person name="Ha C.M."/>
            <person name="Edsinger-Gonzales E."/>
            <person name="Grimwood J."/>
            <person name="Schmutz J."/>
            <person name="Rabbi I.Y."/>
            <person name="Egesi C."/>
            <person name="Nauluvula P."/>
            <person name="Lebot V."/>
            <person name="Ndunguru J."/>
            <person name="Mkamilo G."/>
            <person name="Bart R.S."/>
            <person name="Setter T.L."/>
            <person name="Gleadow R.M."/>
            <person name="Kulakow P."/>
            <person name="Ferguson M.E."/>
            <person name="Rounsley S."/>
            <person name="Rokhsar D.S."/>
        </authorList>
    </citation>
    <scope>NUCLEOTIDE SEQUENCE [LARGE SCALE GENOMIC DNA]</scope>
    <source>
        <strain evidence="2">cv. AM560-2</strain>
    </source>
</reference>
<protein>
    <submittedName>
        <fullName evidence="1">Uncharacterized protein</fullName>
    </submittedName>
</protein>
<proteinExistence type="predicted"/>